<dbReference type="GO" id="GO:0004984">
    <property type="term" value="F:olfactory receptor activity"/>
    <property type="evidence" value="ECO:0007669"/>
    <property type="project" value="InterPro"/>
</dbReference>
<dbReference type="InterPro" id="IPR004117">
    <property type="entry name" value="7tm6_olfct_rcpt"/>
</dbReference>
<feature type="transmembrane region" description="Helical" evidence="10">
    <location>
        <begin position="56"/>
        <end position="75"/>
    </location>
</feature>
<evidence type="ECO:0000256" key="5">
    <source>
        <dbReference type="ARBA" id="ARBA00022725"/>
    </source>
</evidence>
<reference evidence="11" key="1">
    <citation type="journal article" date="2014" name="J. Mol. Evol.">
        <title>Pheromone Receptor Evolution in the Cryptic Leafroller Species, Ctenopseustis obliquana and C. herana.</title>
        <authorList>
            <person name="Steinwender B."/>
            <person name="Thrimawithana A.H."/>
            <person name="Crowhurst R.N."/>
            <person name="Newcomb R.D."/>
        </authorList>
    </citation>
    <scope>NUCLEOTIDE SEQUENCE</scope>
</reference>
<keyword evidence="8 10" id="KW-0675">Receptor</keyword>
<evidence type="ECO:0000256" key="2">
    <source>
        <dbReference type="ARBA" id="ARBA00022475"/>
    </source>
</evidence>
<evidence type="ECO:0000313" key="11">
    <source>
        <dbReference type="EMBL" id="AIT71991.1"/>
    </source>
</evidence>
<keyword evidence="4 10" id="KW-0812">Transmembrane</keyword>
<evidence type="ECO:0000256" key="9">
    <source>
        <dbReference type="ARBA" id="ARBA00023224"/>
    </source>
</evidence>
<evidence type="ECO:0000256" key="6">
    <source>
        <dbReference type="ARBA" id="ARBA00022989"/>
    </source>
</evidence>
<comment type="subcellular location">
    <subcellularLocation>
        <location evidence="1 10">Cell membrane</location>
        <topology evidence="1 10">Multi-pass membrane protein</topology>
    </subcellularLocation>
</comment>
<protein>
    <recommendedName>
        <fullName evidence="10">Odorant receptor</fullName>
    </recommendedName>
</protein>
<dbReference type="AlphaFoldDB" id="A0A097IYN0"/>
<evidence type="ECO:0000256" key="8">
    <source>
        <dbReference type="ARBA" id="ARBA00023170"/>
    </source>
</evidence>
<evidence type="ECO:0000256" key="1">
    <source>
        <dbReference type="ARBA" id="ARBA00004651"/>
    </source>
</evidence>
<dbReference type="PANTHER" id="PTHR21137">
    <property type="entry name" value="ODORANT RECEPTOR"/>
    <property type="match status" value="1"/>
</dbReference>
<dbReference type="Pfam" id="PF02949">
    <property type="entry name" value="7tm_6"/>
    <property type="match status" value="1"/>
</dbReference>
<keyword evidence="7 10" id="KW-0472">Membrane</keyword>
<dbReference type="GO" id="GO:0005886">
    <property type="term" value="C:plasma membrane"/>
    <property type="evidence" value="ECO:0007669"/>
    <property type="project" value="UniProtKB-SubCell"/>
</dbReference>
<feature type="transmembrane region" description="Helical" evidence="10">
    <location>
        <begin position="314"/>
        <end position="334"/>
    </location>
</feature>
<keyword evidence="2" id="KW-1003">Cell membrane</keyword>
<sequence length="409" mass="47984">MTVKNDPDFEYYLKPPREQVFYKGMAITMTFLRLANSSWWDLPPTLKLLKIHGDMFLIVAPICLSLQVLYLYVYFNELTFTTLGTMFSMIPATLVVNVKLLVSMRTAYKQIMCNLMDKIHIYNFLDDNDDFIKMKLLKVERNTRWLTTFLVSFILMDWLLWSVIPLRNNIINKDRIANRTIRLETCLYMWMPFDYGYEFRTWLITHAMNVYLVFTGGLVLSFNDSNNFIFIFHFLGHVDILRHKMRTYFTVKLNDIDTKGKIVELIKYHSFILSTFKDMEAGFGANVTLNYLQNLLNDSLLLYQIMVGDKANRLTYLFMMQFHMGGLIVMSFALEQIRIKTEDLALDLYQVPWENMSTSNQKLLIPILLRMQTPLVFEGALGLQTGVRPLASIIKSTFSYYVMLKSSIE</sequence>
<keyword evidence="3 10" id="KW-0716">Sensory transduction</keyword>
<dbReference type="EMBL" id="KM655541">
    <property type="protein sequence ID" value="AIT71991.1"/>
    <property type="molecule type" value="mRNA"/>
</dbReference>
<name>A0A097IYN0_9NEOP</name>
<dbReference type="GO" id="GO:0007165">
    <property type="term" value="P:signal transduction"/>
    <property type="evidence" value="ECO:0007669"/>
    <property type="project" value="UniProtKB-KW"/>
</dbReference>
<dbReference type="GO" id="GO:0005549">
    <property type="term" value="F:odorant binding"/>
    <property type="evidence" value="ECO:0007669"/>
    <property type="project" value="InterPro"/>
</dbReference>
<evidence type="ECO:0000256" key="10">
    <source>
        <dbReference type="RuleBase" id="RU351113"/>
    </source>
</evidence>
<evidence type="ECO:0000256" key="3">
    <source>
        <dbReference type="ARBA" id="ARBA00022606"/>
    </source>
</evidence>
<feature type="transmembrane region" description="Helical" evidence="10">
    <location>
        <begin position="199"/>
        <end position="222"/>
    </location>
</feature>
<comment type="similarity">
    <text evidence="10">Belongs to the insect chemoreceptor superfamily. Heteromeric odorant receptor channel (TC 1.A.69) family.</text>
</comment>
<keyword evidence="5 10" id="KW-0552">Olfaction</keyword>
<feature type="transmembrane region" description="Helical" evidence="10">
    <location>
        <begin position="143"/>
        <end position="164"/>
    </location>
</feature>
<keyword evidence="9 10" id="KW-0807">Transducer</keyword>
<proteinExistence type="evidence at transcript level"/>
<evidence type="ECO:0000256" key="7">
    <source>
        <dbReference type="ARBA" id="ARBA00023136"/>
    </source>
</evidence>
<evidence type="ECO:0000256" key="4">
    <source>
        <dbReference type="ARBA" id="ARBA00022692"/>
    </source>
</evidence>
<organism evidence="11">
    <name type="scientific">Ctenopseustis obliquana</name>
    <name type="common">brownheaded leafroller</name>
    <dbReference type="NCBI Taxonomy" id="65030"/>
    <lineage>
        <taxon>Eukaryota</taxon>
        <taxon>Metazoa</taxon>
        <taxon>Ecdysozoa</taxon>
        <taxon>Arthropoda</taxon>
        <taxon>Hexapoda</taxon>
        <taxon>Insecta</taxon>
        <taxon>Pterygota</taxon>
        <taxon>Neoptera</taxon>
        <taxon>Endopterygota</taxon>
        <taxon>Lepidoptera</taxon>
        <taxon>Glossata</taxon>
        <taxon>Ditrysia</taxon>
        <taxon>Tortricoidea</taxon>
        <taxon>Tortricidae</taxon>
        <taxon>Tortricinae</taxon>
        <taxon>Ctenopseustis</taxon>
    </lineage>
</organism>
<feature type="transmembrane region" description="Helical" evidence="10">
    <location>
        <begin position="81"/>
        <end position="102"/>
    </location>
</feature>
<dbReference type="PANTHER" id="PTHR21137:SF35">
    <property type="entry name" value="ODORANT RECEPTOR 19A-RELATED"/>
    <property type="match status" value="1"/>
</dbReference>
<accession>A0A097IYN0</accession>
<keyword evidence="6 10" id="KW-1133">Transmembrane helix</keyword>
<comment type="caution">
    <text evidence="10">Lacks conserved residue(s) required for the propagation of feature annotation.</text>
</comment>